<keyword evidence="3" id="KW-1185">Reference proteome</keyword>
<dbReference type="AlphaFoldDB" id="A0A444TYR7"/>
<proteinExistence type="predicted"/>
<organism evidence="2 3">
    <name type="scientific">Acipenser ruthenus</name>
    <name type="common">Sterlet sturgeon</name>
    <dbReference type="NCBI Taxonomy" id="7906"/>
    <lineage>
        <taxon>Eukaryota</taxon>
        <taxon>Metazoa</taxon>
        <taxon>Chordata</taxon>
        <taxon>Craniata</taxon>
        <taxon>Vertebrata</taxon>
        <taxon>Euteleostomi</taxon>
        <taxon>Actinopterygii</taxon>
        <taxon>Chondrostei</taxon>
        <taxon>Acipenseriformes</taxon>
        <taxon>Acipenseridae</taxon>
        <taxon>Acipenser</taxon>
    </lineage>
</organism>
<dbReference type="EMBL" id="SCEB01215732">
    <property type="protein sequence ID" value="RXM28029.1"/>
    <property type="molecule type" value="Genomic_DNA"/>
</dbReference>
<accession>A0A444TYR7</accession>
<comment type="caution">
    <text evidence="2">The sequence shown here is derived from an EMBL/GenBank/DDBJ whole genome shotgun (WGS) entry which is preliminary data.</text>
</comment>
<protein>
    <submittedName>
        <fullName evidence="2">Uncharacterized protein</fullName>
    </submittedName>
</protein>
<evidence type="ECO:0000313" key="2">
    <source>
        <dbReference type="EMBL" id="RXM28029.1"/>
    </source>
</evidence>
<evidence type="ECO:0000313" key="3">
    <source>
        <dbReference type="Proteomes" id="UP000289886"/>
    </source>
</evidence>
<feature type="region of interest" description="Disordered" evidence="1">
    <location>
        <begin position="217"/>
        <end position="238"/>
    </location>
</feature>
<name>A0A444TYR7_ACIRT</name>
<evidence type="ECO:0000256" key="1">
    <source>
        <dbReference type="SAM" id="MobiDB-lite"/>
    </source>
</evidence>
<dbReference type="PANTHER" id="PTHR21521">
    <property type="entry name" value="AMUN, ISOFORM A"/>
    <property type="match status" value="1"/>
</dbReference>
<gene>
    <name evidence="2" type="ORF">EOD39_2782</name>
</gene>
<dbReference type="PANTHER" id="PTHR21521:SF0">
    <property type="entry name" value="AMUN, ISOFORM A"/>
    <property type="match status" value="1"/>
</dbReference>
<reference evidence="2 3" key="1">
    <citation type="submission" date="2019-01" db="EMBL/GenBank/DDBJ databases">
        <title>Draft Genome and Complete Hox-Cluster Characterization of the Sterlet Sturgeon (Acipenser ruthenus).</title>
        <authorList>
            <person name="Wei Q."/>
        </authorList>
    </citation>
    <scope>NUCLEOTIDE SEQUENCE [LARGE SCALE GENOMIC DNA]</scope>
    <source>
        <strain evidence="2">WHYD16114868_AA</strain>
        <tissue evidence="2">Blood</tissue>
    </source>
</reference>
<dbReference type="Proteomes" id="UP000289886">
    <property type="component" value="Unassembled WGS sequence"/>
</dbReference>
<sequence length="238" mass="26660">MSLKGGLFGCADPAVWREVQQKYWDVVELKSSVKGKNQRKLLPLERWYQEELPETIAARSERFLEHQELVKLMEWKLTRGKFRPRLQQLVATNPSERVETCTRRAFGLLPDVQAAIAELSTLKALGPATASAVLAAGAPDRAAFMADEAVQSIPGLTPIQYTMKHYAMYLQEITERARTLNQADGSQEWTPHLVERCLWTWAVAEKLQPSLLEGIAAGEKGGGESERSGRAAKRQKTK</sequence>